<dbReference type="RefSeq" id="XP_043177548.1">
    <property type="nucleotide sequence ID" value="XM_043325129.1"/>
</dbReference>
<accession>A0A8H8NP08</accession>
<evidence type="ECO:0000313" key="1">
    <source>
        <dbReference type="EMBL" id="QRW17311.1"/>
    </source>
</evidence>
<evidence type="ECO:0000313" key="2">
    <source>
        <dbReference type="Proteomes" id="UP000650533"/>
    </source>
</evidence>
<gene>
    <name evidence="1" type="ORF">RhiXN_05313</name>
</gene>
<dbReference type="GeneID" id="67027592"/>
<dbReference type="AlphaFoldDB" id="A0A8H8NP08"/>
<organism evidence="1 2">
    <name type="scientific">Rhizoctonia solani</name>
    <dbReference type="NCBI Taxonomy" id="456999"/>
    <lineage>
        <taxon>Eukaryota</taxon>
        <taxon>Fungi</taxon>
        <taxon>Dikarya</taxon>
        <taxon>Basidiomycota</taxon>
        <taxon>Agaricomycotina</taxon>
        <taxon>Agaricomycetes</taxon>
        <taxon>Cantharellales</taxon>
        <taxon>Ceratobasidiaceae</taxon>
        <taxon>Rhizoctonia</taxon>
    </lineage>
</organism>
<dbReference type="KEGG" id="rsx:RhiXN_05313"/>
<protein>
    <submittedName>
        <fullName evidence="1">Adaptin amino-terminal region protein</fullName>
    </submittedName>
</protein>
<reference evidence="1" key="1">
    <citation type="submission" date="2020-05" db="EMBL/GenBank/DDBJ databases">
        <title>Evolutionary and genomic comparisons of hybrid uninucleate and nonhybrid Rhizoctonia fungi.</title>
        <authorList>
            <person name="Li C."/>
            <person name="Chen X."/>
        </authorList>
    </citation>
    <scope>NUCLEOTIDE SEQUENCE</scope>
    <source>
        <strain evidence="1">AG-1 IA</strain>
    </source>
</reference>
<name>A0A8H8NP08_9AGAM</name>
<dbReference type="Proteomes" id="UP000650533">
    <property type="component" value="Chromosome 2"/>
</dbReference>
<sequence length="76" mass="8600">MSSGFDDLTLCQDQTAANFQATPSTSMAACHSAFEKQQEKDTIPIYNSHPYKRTDISIQLFHLVFDFFYNLDGGDK</sequence>
<proteinExistence type="predicted"/>
<dbReference type="EMBL" id="CP059659">
    <property type="protein sequence ID" value="QRW17311.1"/>
    <property type="molecule type" value="Genomic_DNA"/>
</dbReference>